<dbReference type="Gene3D" id="3.40.50.300">
    <property type="entry name" value="P-loop containing nucleotide triphosphate hydrolases"/>
    <property type="match status" value="1"/>
</dbReference>
<proteinExistence type="predicted"/>
<accession>A0A1E5IPA5</accession>
<dbReference type="RefSeq" id="WP_069672132.1">
    <property type="nucleotide sequence ID" value="NZ_MCBT01000048.1"/>
</dbReference>
<dbReference type="STRING" id="23.BEL05_04915"/>
<dbReference type="AlphaFoldDB" id="A0A1E5IPA5"/>
<gene>
    <name evidence="1" type="ORF">BEL05_04915</name>
</gene>
<evidence type="ECO:0000313" key="1">
    <source>
        <dbReference type="EMBL" id="OEG72320.1"/>
    </source>
</evidence>
<dbReference type="InterPro" id="IPR027417">
    <property type="entry name" value="P-loop_NTPase"/>
</dbReference>
<dbReference type="OrthoDB" id="5813818at2"/>
<protein>
    <recommendedName>
        <fullName evidence="3">Helicase HerA central domain-containing protein</fullName>
    </recommendedName>
</protein>
<dbReference type="EMBL" id="MCBT01000048">
    <property type="protein sequence ID" value="OEG72320.1"/>
    <property type="molecule type" value="Genomic_DNA"/>
</dbReference>
<comment type="caution">
    <text evidence="1">The sequence shown here is derived from an EMBL/GenBank/DDBJ whole genome shotgun (WGS) entry which is preliminary data.</text>
</comment>
<reference evidence="1 2" key="1">
    <citation type="submission" date="2016-07" db="EMBL/GenBank/DDBJ databases">
        <title>Whole-genome of two Shewanella species isolated from a digestive organ of sea cucumber Apostichopus japonicus Selenka 1867.</title>
        <authorList>
            <person name="Hong H.-H."/>
            <person name="Choi H."/>
            <person name="Cheon S."/>
            <person name="Oh J.-S."/>
            <person name="Lee H.-G."/>
            <person name="Park C."/>
        </authorList>
    </citation>
    <scope>NUCLEOTIDE SEQUENCE [LARGE SCALE GENOMIC DNA]</scope>
    <source>
        <strain evidence="1 2">CSB03KR</strain>
    </source>
</reference>
<name>A0A1E5IPA5_SHECO</name>
<evidence type="ECO:0000313" key="2">
    <source>
        <dbReference type="Proteomes" id="UP000095230"/>
    </source>
</evidence>
<dbReference type="Proteomes" id="UP000095230">
    <property type="component" value="Unassembled WGS sequence"/>
</dbReference>
<sequence>MAINKNNQLKALHTCYTAGTGGGKSVAVQYARMMPKSPCLAIFDPYGDYVYQTGSELDTGFSGKRVYHYQTRGEFAKAFMNAWDSKKPFRVAYMPAKPNRAEMLWFCELMWLASDGLRRLDMVVEEVAKWCDTTGKEQSSLGECLTGGRKFGLVVHSVFQRSTEVPKTILSQSPFKIIGMQETIADAERMAKECRLTIEDMAALEPLRYIKKHPGLTGLVESLDLRNVFD</sequence>
<evidence type="ECO:0008006" key="3">
    <source>
        <dbReference type="Google" id="ProtNLM"/>
    </source>
</evidence>
<organism evidence="1 2">
    <name type="scientific">Shewanella colwelliana</name>
    <name type="common">Alteromonas colwelliana</name>
    <dbReference type="NCBI Taxonomy" id="23"/>
    <lineage>
        <taxon>Bacteria</taxon>
        <taxon>Pseudomonadati</taxon>
        <taxon>Pseudomonadota</taxon>
        <taxon>Gammaproteobacteria</taxon>
        <taxon>Alteromonadales</taxon>
        <taxon>Shewanellaceae</taxon>
        <taxon>Shewanella</taxon>
    </lineage>
</organism>